<dbReference type="Gene3D" id="3.50.50.60">
    <property type="entry name" value="FAD/NAD(P)-binding domain"/>
    <property type="match status" value="1"/>
</dbReference>
<proteinExistence type="predicted"/>
<feature type="domain" description="FAD-binding" evidence="1">
    <location>
        <begin position="5"/>
        <end position="47"/>
    </location>
</feature>
<gene>
    <name evidence="2" type="ORF">NCTC4524_04052</name>
</gene>
<evidence type="ECO:0000313" key="2">
    <source>
        <dbReference type="EMBL" id="SUA28075.1"/>
    </source>
</evidence>
<evidence type="ECO:0000313" key="3">
    <source>
        <dbReference type="Proteomes" id="UP000254945"/>
    </source>
</evidence>
<dbReference type="InterPro" id="IPR036188">
    <property type="entry name" value="FAD/NAD-bd_sf"/>
</dbReference>
<dbReference type="Pfam" id="PF21274">
    <property type="entry name" value="Rng_hyd_C"/>
    <property type="match status" value="1"/>
</dbReference>
<organism evidence="2 3">
    <name type="scientific">Mycolicibacterium senegalense</name>
    <dbReference type="NCBI Taxonomy" id="1796"/>
    <lineage>
        <taxon>Bacteria</taxon>
        <taxon>Bacillati</taxon>
        <taxon>Actinomycetota</taxon>
        <taxon>Actinomycetes</taxon>
        <taxon>Mycobacteriales</taxon>
        <taxon>Mycobacteriaceae</taxon>
        <taxon>Mycolicibacterium</taxon>
    </lineage>
</organism>
<dbReference type="EMBL" id="UGQQ01000002">
    <property type="protein sequence ID" value="SUA28075.1"/>
    <property type="molecule type" value="Genomic_DNA"/>
</dbReference>
<dbReference type="Pfam" id="PF01494">
    <property type="entry name" value="FAD_binding_3"/>
    <property type="match status" value="1"/>
</dbReference>
<dbReference type="Proteomes" id="UP000254945">
    <property type="component" value="Unassembled WGS sequence"/>
</dbReference>
<name>A0A378W4V7_9MYCO</name>
<dbReference type="GO" id="GO:0071949">
    <property type="term" value="F:FAD binding"/>
    <property type="evidence" value="ECO:0007669"/>
    <property type="project" value="InterPro"/>
</dbReference>
<sequence>MAAGEVVVVGAGPTGLMLACELALGGAQVTVLEERTSTPNITRAFEVHAIDNRPELPDAVLVRPDGYAAWASERLPHAAEVRAAIIHWMSASE</sequence>
<dbReference type="InterPro" id="IPR002938">
    <property type="entry name" value="FAD-bd"/>
</dbReference>
<dbReference type="RefSeq" id="WP_051752414.1">
    <property type="nucleotide sequence ID" value="NZ_CP081000.1"/>
</dbReference>
<reference evidence="2 3" key="1">
    <citation type="submission" date="2018-06" db="EMBL/GenBank/DDBJ databases">
        <authorList>
            <consortium name="Pathogen Informatics"/>
            <person name="Doyle S."/>
        </authorList>
    </citation>
    <scope>NUCLEOTIDE SEQUENCE [LARGE SCALE GENOMIC DNA]</scope>
    <source>
        <strain evidence="2 3">NCTC4524</strain>
    </source>
</reference>
<evidence type="ECO:0000259" key="1">
    <source>
        <dbReference type="Pfam" id="PF01494"/>
    </source>
</evidence>
<protein>
    <submittedName>
        <fullName evidence="2">2-polyprenyl-6-methoxyphenol hydroxylase-like oxidoreductase</fullName>
    </submittedName>
</protein>
<dbReference type="AlphaFoldDB" id="A0A378W4V7"/>
<accession>A0A378W4V7</accession>
<dbReference type="SUPFAM" id="SSF51905">
    <property type="entry name" value="FAD/NAD(P)-binding domain"/>
    <property type="match status" value="1"/>
</dbReference>